<keyword evidence="1 6" id="KW-0963">Cytoplasm</keyword>
<dbReference type="SMART" id="SM00278">
    <property type="entry name" value="HhH1"/>
    <property type="match status" value="2"/>
</dbReference>
<evidence type="ECO:0000256" key="1">
    <source>
        <dbReference type="ARBA" id="ARBA00022490"/>
    </source>
</evidence>
<evidence type="ECO:0000256" key="3">
    <source>
        <dbReference type="ARBA" id="ARBA00023125"/>
    </source>
</evidence>
<keyword evidence="5 6" id="KW-0234">DNA repair</keyword>
<comment type="similarity">
    <text evidence="6">Belongs to the RuvA family.</text>
</comment>
<comment type="function">
    <text evidence="6">The RuvA-RuvB-RuvC complex processes Holliday junction (HJ) DNA during genetic recombination and DNA repair, while the RuvA-RuvB complex plays an important role in the rescue of blocked DNA replication forks via replication fork reversal (RFR). RuvA specifically binds to HJ cruciform DNA, conferring on it an open structure. The RuvB hexamer acts as an ATP-dependent pump, pulling dsDNA into and through the RuvAB complex. HJ branch migration allows RuvC to scan DNA until it finds its consensus sequence, where it cleaves and resolves the cruciform DNA.</text>
</comment>
<dbReference type="InterPro" id="IPR011114">
    <property type="entry name" value="RuvA_C"/>
</dbReference>
<dbReference type="Gene3D" id="1.10.150.20">
    <property type="entry name" value="5' to 3' exonuclease, C-terminal subdomain"/>
    <property type="match status" value="1"/>
</dbReference>
<dbReference type="GO" id="GO:0000400">
    <property type="term" value="F:four-way junction DNA binding"/>
    <property type="evidence" value="ECO:0007669"/>
    <property type="project" value="UniProtKB-UniRule"/>
</dbReference>
<dbReference type="AlphaFoldDB" id="A0A1F6AMW1"/>
<feature type="domain" description="Helix-hairpin-helix DNA-binding motif class 1" evidence="7">
    <location>
        <begin position="115"/>
        <end position="134"/>
    </location>
</feature>
<comment type="caution">
    <text evidence="6">Lacks conserved residue(s) required for the propagation of feature annotation.</text>
</comment>
<evidence type="ECO:0000256" key="4">
    <source>
        <dbReference type="ARBA" id="ARBA00023172"/>
    </source>
</evidence>
<dbReference type="Gene3D" id="1.10.8.10">
    <property type="entry name" value="DNA helicase RuvA subunit, C-terminal domain"/>
    <property type="match status" value="1"/>
</dbReference>
<keyword evidence="3 6" id="KW-0238">DNA-binding</keyword>
<dbReference type="InterPro" id="IPR012340">
    <property type="entry name" value="NA-bd_OB-fold"/>
</dbReference>
<dbReference type="Gene3D" id="2.40.50.140">
    <property type="entry name" value="Nucleic acid-binding proteins"/>
    <property type="match status" value="1"/>
</dbReference>
<keyword evidence="4 6" id="KW-0233">DNA recombination</keyword>
<dbReference type="InterPro" id="IPR000085">
    <property type="entry name" value="RuvA"/>
</dbReference>
<dbReference type="Pfam" id="PF14520">
    <property type="entry name" value="HHH_5"/>
    <property type="match status" value="1"/>
</dbReference>
<dbReference type="GO" id="GO:0009379">
    <property type="term" value="C:Holliday junction helicase complex"/>
    <property type="evidence" value="ECO:0007669"/>
    <property type="project" value="InterPro"/>
</dbReference>
<evidence type="ECO:0000259" key="7">
    <source>
        <dbReference type="SMART" id="SM00278"/>
    </source>
</evidence>
<dbReference type="InterPro" id="IPR036267">
    <property type="entry name" value="RuvA_C_sf"/>
</dbReference>
<dbReference type="GO" id="GO:0005524">
    <property type="term" value="F:ATP binding"/>
    <property type="evidence" value="ECO:0007669"/>
    <property type="project" value="InterPro"/>
</dbReference>
<dbReference type="SUPFAM" id="SSF47781">
    <property type="entry name" value="RuvA domain 2-like"/>
    <property type="match status" value="1"/>
</dbReference>
<protein>
    <recommendedName>
        <fullName evidence="6">Holliday junction branch migration complex subunit RuvA</fullName>
    </recommendedName>
</protein>
<dbReference type="Pfam" id="PF01330">
    <property type="entry name" value="RuvA_N"/>
    <property type="match status" value="1"/>
</dbReference>
<dbReference type="HAMAP" id="MF_00031">
    <property type="entry name" value="DNA_HJ_migration_RuvA"/>
    <property type="match status" value="1"/>
</dbReference>
<feature type="region of interest" description="Domain III" evidence="6">
    <location>
        <begin position="154"/>
        <end position="200"/>
    </location>
</feature>
<dbReference type="InterPro" id="IPR010994">
    <property type="entry name" value="RuvA_2-like"/>
</dbReference>
<dbReference type="NCBIfam" id="TIGR00084">
    <property type="entry name" value="ruvA"/>
    <property type="match status" value="1"/>
</dbReference>
<dbReference type="EMBL" id="MFJR01000014">
    <property type="protein sequence ID" value="OGG26008.1"/>
    <property type="molecule type" value="Genomic_DNA"/>
</dbReference>
<accession>A0A1F6AMW1</accession>
<keyword evidence="8" id="KW-0378">Hydrolase</keyword>
<comment type="caution">
    <text evidence="8">The sequence shown here is derived from an EMBL/GenBank/DDBJ whole genome shotgun (WGS) entry which is preliminary data.</text>
</comment>
<keyword evidence="2 6" id="KW-0227">DNA damage</keyword>
<dbReference type="GO" id="GO:0048476">
    <property type="term" value="C:Holliday junction resolvase complex"/>
    <property type="evidence" value="ECO:0007669"/>
    <property type="project" value="UniProtKB-UniRule"/>
</dbReference>
<reference evidence="8 9" key="1">
    <citation type="journal article" date="2016" name="Nat. Commun.">
        <title>Thousands of microbial genomes shed light on interconnected biogeochemical processes in an aquifer system.</title>
        <authorList>
            <person name="Anantharaman K."/>
            <person name="Brown C.T."/>
            <person name="Hug L.A."/>
            <person name="Sharon I."/>
            <person name="Castelle C.J."/>
            <person name="Probst A.J."/>
            <person name="Thomas B.C."/>
            <person name="Singh A."/>
            <person name="Wilkins M.J."/>
            <person name="Karaoz U."/>
            <person name="Brodie E.L."/>
            <person name="Williams K.H."/>
            <person name="Hubbard S.S."/>
            <person name="Banfield J.F."/>
        </authorList>
    </citation>
    <scope>NUCLEOTIDE SEQUENCE [LARGE SCALE GENOMIC DNA]</scope>
</reference>
<comment type="domain">
    <text evidence="6">Has three domains with a flexible linker between the domains II and III and assumes an 'L' shape. Domain III is highly mobile and contacts RuvB.</text>
</comment>
<proteinExistence type="inferred from homology"/>
<evidence type="ECO:0000313" key="9">
    <source>
        <dbReference type="Proteomes" id="UP000176609"/>
    </source>
</evidence>
<dbReference type="SUPFAM" id="SSF46929">
    <property type="entry name" value="DNA helicase RuvA subunit, C-terminal domain"/>
    <property type="match status" value="1"/>
</dbReference>
<dbReference type="GO" id="GO:0006310">
    <property type="term" value="P:DNA recombination"/>
    <property type="evidence" value="ECO:0007669"/>
    <property type="project" value="UniProtKB-UniRule"/>
</dbReference>
<keyword evidence="8" id="KW-0067">ATP-binding</keyword>
<evidence type="ECO:0000313" key="8">
    <source>
        <dbReference type="EMBL" id="OGG26008.1"/>
    </source>
</evidence>
<name>A0A1F6AMW1_9BACT</name>
<evidence type="ECO:0000256" key="2">
    <source>
        <dbReference type="ARBA" id="ARBA00022763"/>
    </source>
</evidence>
<dbReference type="Pfam" id="PF07499">
    <property type="entry name" value="RuvA_C"/>
    <property type="match status" value="1"/>
</dbReference>
<comment type="subcellular location">
    <subcellularLocation>
        <location evidence="6">Cytoplasm</location>
    </subcellularLocation>
</comment>
<dbReference type="CDD" id="cd14332">
    <property type="entry name" value="UBA_RuvA_C"/>
    <property type="match status" value="1"/>
</dbReference>
<organism evidence="8 9">
    <name type="scientific">Candidatus Gottesmanbacteria bacterium RIFCSPLOWO2_01_FULL_39_12b</name>
    <dbReference type="NCBI Taxonomy" id="1798388"/>
    <lineage>
        <taxon>Bacteria</taxon>
        <taxon>Candidatus Gottesmaniibacteriota</taxon>
    </lineage>
</organism>
<dbReference type="InterPro" id="IPR003583">
    <property type="entry name" value="Hlx-hairpin-Hlx_DNA-bd_motif"/>
</dbReference>
<gene>
    <name evidence="6" type="primary">ruvA</name>
    <name evidence="8" type="ORF">A2960_05640</name>
</gene>
<sequence>MISYLSGTIKHKGPNYLIVLTNNAVGYKVFVPTDILTSTPPLSAEASAKADISLYTFTYVKEDALDLYGFPAQDDLTMFELLIGVSGIGPKTALSIFSNGKLPKIKEAIVKGDVSFFTSVPRLGTKNAQKIIIELRPKLGSLGLLDLTGETGETKEIIEALKTFGFSTNEAKDALKSIKDLEGTTSDKIRQALKYLGRKT</sequence>
<keyword evidence="8" id="KW-0347">Helicase</keyword>
<evidence type="ECO:0000256" key="6">
    <source>
        <dbReference type="HAMAP-Rule" id="MF_00031"/>
    </source>
</evidence>
<keyword evidence="8" id="KW-0547">Nucleotide-binding</keyword>
<dbReference type="InterPro" id="IPR013849">
    <property type="entry name" value="DNA_helicase_Holl-junc_RuvA_I"/>
</dbReference>
<dbReference type="Proteomes" id="UP000176609">
    <property type="component" value="Unassembled WGS sequence"/>
</dbReference>
<dbReference type="GO" id="GO:0005737">
    <property type="term" value="C:cytoplasm"/>
    <property type="evidence" value="ECO:0007669"/>
    <property type="project" value="UniProtKB-SubCell"/>
</dbReference>
<feature type="domain" description="Helix-hairpin-helix DNA-binding motif class 1" evidence="7">
    <location>
        <begin position="80"/>
        <end position="99"/>
    </location>
</feature>
<dbReference type="GO" id="GO:0009378">
    <property type="term" value="F:four-way junction helicase activity"/>
    <property type="evidence" value="ECO:0007669"/>
    <property type="project" value="InterPro"/>
</dbReference>
<dbReference type="SUPFAM" id="SSF50249">
    <property type="entry name" value="Nucleic acid-binding proteins"/>
    <property type="match status" value="1"/>
</dbReference>
<comment type="subunit">
    <text evidence="6">Homotetramer. Forms an RuvA(8)-RuvB(12)-Holliday junction (HJ) complex. HJ DNA is sandwiched between 2 RuvA tetramers; dsDNA enters through RuvA and exits via RuvB. An RuvB hexamer assembles on each DNA strand where it exits the tetramer. Each RuvB hexamer is contacted by two RuvA subunits (via domain III) on 2 adjacent RuvB subunits; this complex drives branch migration. In the full resolvosome a probable DNA-RuvA(4)-RuvB(12)-RuvC(2) complex forms which resolves the HJ.</text>
</comment>
<dbReference type="GO" id="GO:0006281">
    <property type="term" value="P:DNA repair"/>
    <property type="evidence" value="ECO:0007669"/>
    <property type="project" value="UniProtKB-UniRule"/>
</dbReference>
<evidence type="ECO:0000256" key="5">
    <source>
        <dbReference type="ARBA" id="ARBA00023204"/>
    </source>
</evidence>